<organism evidence="2 3">
    <name type="scientific">candidate division WOR-3 bacterium</name>
    <dbReference type="NCBI Taxonomy" id="2052148"/>
    <lineage>
        <taxon>Bacteria</taxon>
        <taxon>Bacteria division WOR-3</taxon>
    </lineage>
</organism>
<comment type="caution">
    <text evidence="2">The sequence shown here is derived from an EMBL/GenBank/DDBJ whole genome shotgun (WGS) entry which is preliminary data.</text>
</comment>
<feature type="signal peptide" evidence="1">
    <location>
        <begin position="1"/>
        <end position="20"/>
    </location>
</feature>
<reference evidence="2" key="1">
    <citation type="submission" date="2019-11" db="EMBL/GenBank/DDBJ databases">
        <title>Microbial mats filling the niche in hypersaline microbial mats.</title>
        <authorList>
            <person name="Wong H.L."/>
            <person name="Macleod F.I."/>
            <person name="White R.A. III"/>
            <person name="Burns B.P."/>
        </authorList>
    </citation>
    <scope>NUCLEOTIDE SEQUENCE</scope>
    <source>
        <strain evidence="2">Bin_327</strain>
    </source>
</reference>
<dbReference type="EMBL" id="WJKJ01000334">
    <property type="protein sequence ID" value="MBD3365540.1"/>
    <property type="molecule type" value="Genomic_DNA"/>
</dbReference>
<proteinExistence type="predicted"/>
<evidence type="ECO:0000313" key="3">
    <source>
        <dbReference type="Proteomes" id="UP000630660"/>
    </source>
</evidence>
<evidence type="ECO:0000313" key="2">
    <source>
        <dbReference type="EMBL" id="MBD3365540.1"/>
    </source>
</evidence>
<accession>A0A9D5KB86</accession>
<name>A0A9D5KB86_UNCW3</name>
<sequence length="48" mass="5072">MAKKLILVALVAALSIGMTCGEEPFAVDVTVTASEEIDSQDIPYANFV</sequence>
<evidence type="ECO:0000256" key="1">
    <source>
        <dbReference type="SAM" id="SignalP"/>
    </source>
</evidence>
<protein>
    <submittedName>
        <fullName evidence="2">Uncharacterized protein</fullName>
    </submittedName>
</protein>
<dbReference type="Proteomes" id="UP000630660">
    <property type="component" value="Unassembled WGS sequence"/>
</dbReference>
<dbReference type="AlphaFoldDB" id="A0A9D5KB86"/>
<keyword evidence="1" id="KW-0732">Signal</keyword>
<feature type="chain" id="PRO_5039138820" evidence="1">
    <location>
        <begin position="21"/>
        <end position="48"/>
    </location>
</feature>
<gene>
    <name evidence="2" type="ORF">GF359_10035</name>
</gene>